<evidence type="ECO:0000313" key="1">
    <source>
        <dbReference type="EMBL" id="KAJ8621881.1"/>
    </source>
</evidence>
<proteinExistence type="predicted"/>
<accession>A0ACC2KL70</accession>
<dbReference type="Proteomes" id="UP001234297">
    <property type="component" value="Chromosome 10"/>
</dbReference>
<reference evidence="1 2" key="1">
    <citation type="journal article" date="2022" name="Hortic Res">
        <title>A haplotype resolved chromosomal level avocado genome allows analysis of novel avocado genes.</title>
        <authorList>
            <person name="Nath O."/>
            <person name="Fletcher S.J."/>
            <person name="Hayward A."/>
            <person name="Shaw L.M."/>
            <person name="Masouleh A.K."/>
            <person name="Furtado A."/>
            <person name="Henry R.J."/>
            <person name="Mitter N."/>
        </authorList>
    </citation>
    <scope>NUCLEOTIDE SEQUENCE [LARGE SCALE GENOMIC DNA]</scope>
    <source>
        <strain evidence="2">cv. Hass</strain>
    </source>
</reference>
<dbReference type="EMBL" id="CM056818">
    <property type="protein sequence ID" value="KAJ8621881.1"/>
    <property type="molecule type" value="Genomic_DNA"/>
</dbReference>
<protein>
    <submittedName>
        <fullName evidence="1">Uncharacterized protein</fullName>
    </submittedName>
</protein>
<name>A0ACC2KL70_PERAE</name>
<organism evidence="1 2">
    <name type="scientific">Persea americana</name>
    <name type="common">Avocado</name>
    <dbReference type="NCBI Taxonomy" id="3435"/>
    <lineage>
        <taxon>Eukaryota</taxon>
        <taxon>Viridiplantae</taxon>
        <taxon>Streptophyta</taxon>
        <taxon>Embryophyta</taxon>
        <taxon>Tracheophyta</taxon>
        <taxon>Spermatophyta</taxon>
        <taxon>Magnoliopsida</taxon>
        <taxon>Magnoliidae</taxon>
        <taxon>Laurales</taxon>
        <taxon>Lauraceae</taxon>
        <taxon>Persea</taxon>
    </lineage>
</organism>
<evidence type="ECO:0000313" key="2">
    <source>
        <dbReference type="Proteomes" id="UP001234297"/>
    </source>
</evidence>
<gene>
    <name evidence="1" type="ORF">MRB53_030410</name>
</gene>
<comment type="caution">
    <text evidence="1">The sequence shown here is derived from an EMBL/GenBank/DDBJ whole genome shotgun (WGS) entry which is preliminary data.</text>
</comment>
<keyword evidence="2" id="KW-1185">Reference proteome</keyword>
<sequence length="123" mass="13958">MSSTSKGWSALIFLEYAIIRTPYWSHTTPPTLAFYVTLLKAPSKLSFNQPGGGDAENCPQQDNINDCGIFVMAFAEHATYHHKVAFTQADIWYYCQKIVIDVYERQLEMADVEEDEISLEANV</sequence>